<proteinExistence type="predicted"/>
<dbReference type="EMBL" id="CADCXV010001212">
    <property type="protein sequence ID" value="CAB0042624.1"/>
    <property type="molecule type" value="Genomic_DNA"/>
</dbReference>
<dbReference type="OrthoDB" id="7459904at2759"/>
<dbReference type="AlphaFoldDB" id="A0A6H5J1H7"/>
<evidence type="ECO:0000313" key="1">
    <source>
        <dbReference type="EMBL" id="CAB0042624.1"/>
    </source>
</evidence>
<organism evidence="1 2">
    <name type="scientific">Trichogramma brassicae</name>
    <dbReference type="NCBI Taxonomy" id="86971"/>
    <lineage>
        <taxon>Eukaryota</taxon>
        <taxon>Metazoa</taxon>
        <taxon>Ecdysozoa</taxon>
        <taxon>Arthropoda</taxon>
        <taxon>Hexapoda</taxon>
        <taxon>Insecta</taxon>
        <taxon>Pterygota</taxon>
        <taxon>Neoptera</taxon>
        <taxon>Endopterygota</taxon>
        <taxon>Hymenoptera</taxon>
        <taxon>Apocrita</taxon>
        <taxon>Proctotrupomorpha</taxon>
        <taxon>Chalcidoidea</taxon>
        <taxon>Trichogrammatidae</taxon>
        <taxon>Trichogramma</taxon>
    </lineage>
</organism>
<reference evidence="1 2" key="1">
    <citation type="submission" date="2020-02" db="EMBL/GenBank/DDBJ databases">
        <authorList>
            <person name="Ferguson B K."/>
        </authorList>
    </citation>
    <scope>NUCLEOTIDE SEQUENCE [LARGE SCALE GENOMIC DNA]</scope>
</reference>
<dbReference type="Proteomes" id="UP000479190">
    <property type="component" value="Unassembled WGS sequence"/>
</dbReference>
<protein>
    <submittedName>
        <fullName evidence="1">Uncharacterized protein</fullName>
    </submittedName>
</protein>
<accession>A0A6H5J1H7</accession>
<keyword evidence="2" id="KW-1185">Reference proteome</keyword>
<gene>
    <name evidence="1" type="ORF">TBRA_LOCUS14235</name>
</gene>
<name>A0A6H5J1H7_9HYME</name>
<evidence type="ECO:0000313" key="2">
    <source>
        <dbReference type="Proteomes" id="UP000479190"/>
    </source>
</evidence>
<sequence>MALIDDSFTPNFLATELILSPKSSKSTSKYSSSKCNSSTEKIYTLKRHKYNKMPPITTNIQKLYKIDAILQKAAESIEDVEKFVDGIGLIVTQVQNVQQIKEVKGRLKNLAKSPKGSSKTASIIDALRVQYEGNDDWNKLGFIMNPRDNVNQLEKQLKGKSTAALIVSKWQIQNVLRDVSKEIKTMTEGFVVQEEFVDIFEMVQEGINIMIELYDTIEEYRYRAELGAYIANINMHTTGRNDTKVAIFNEAINELMLVIQNNVVLHNYKIATNVVKQRVFPFAHAFFASYKLPDILKPNSTSEIGTEVAKELEKLKNHLTLTSSTTNDWDKHVNEQEREANASKHIFMRSFSFSLPRHHKRKKETKRRRSFQRSRVYTPECIYELLYRKIRMHRRDPARVCASTICARVPRARLYLYFKNLPVSRRSLNIEVKVVRSSVYILARATTKRCSTAACI</sequence>